<proteinExistence type="predicted"/>
<reference evidence="3 6" key="2">
    <citation type="submission" date="2020-06" db="EMBL/GenBank/DDBJ databases">
        <authorList>
            <person name="Puxty R.J."/>
            <person name="Weihe C."/>
            <person name="Marston M.F."/>
            <person name="Martiny J.B.H."/>
        </authorList>
    </citation>
    <scope>NUCLEOTIDE SEQUENCE [LARGE SCALE GENOMIC DNA]</scope>
    <source>
        <strain evidence="3">0809CC03</strain>
    </source>
</reference>
<evidence type="ECO:0000313" key="4">
    <source>
        <dbReference type="Proteomes" id="UP000203902"/>
    </source>
</evidence>
<dbReference type="GeneID" id="30308129"/>
<gene>
    <name evidence="1" type="ORF">C490910_075</name>
    <name evidence="3" type="ORF">CC030809_00074</name>
    <name evidence="2" type="ORF">S420910_074</name>
</gene>
<dbReference type="Proteomes" id="UP000226384">
    <property type="component" value="Segment"/>
</dbReference>
<keyword evidence="4" id="KW-1185">Reference proteome</keyword>
<organism evidence="1 4">
    <name type="scientific">Synechococcus phage S-CAM7</name>
    <dbReference type="NCBI Taxonomy" id="1883368"/>
    <lineage>
        <taxon>Viruses</taxon>
        <taxon>Duplodnaviria</taxon>
        <taxon>Heunggongvirae</taxon>
        <taxon>Uroviricota</taxon>
        <taxon>Caudoviricetes</taxon>
        <taxon>Pantevenvirales</taxon>
        <taxon>Kyanoviridae</taxon>
        <taxon>Mazuvirus</taxon>
        <taxon>Mazuvirus scam7</taxon>
    </lineage>
</organism>
<evidence type="ECO:0000313" key="5">
    <source>
        <dbReference type="Proteomes" id="UP000226384"/>
    </source>
</evidence>
<name>A0A1D8KTP8_9CAUD</name>
<evidence type="ECO:0000313" key="3">
    <source>
        <dbReference type="EMBL" id="QLF86130.1"/>
    </source>
</evidence>
<dbReference type="OrthoDB" id="2824at1198136"/>
<protein>
    <submittedName>
        <fullName evidence="1">Uncharacterized protein</fullName>
    </submittedName>
</protein>
<dbReference type="EMBL" id="MT586120">
    <property type="protein sequence ID" value="QLF86130.1"/>
    <property type="molecule type" value="Genomic_DNA"/>
</dbReference>
<dbReference type="Proteomes" id="UP000510897">
    <property type="component" value="Segment"/>
</dbReference>
<evidence type="ECO:0000313" key="2">
    <source>
        <dbReference type="EMBL" id="AOV62263.1"/>
    </source>
</evidence>
<evidence type="ECO:0000313" key="1">
    <source>
        <dbReference type="EMBL" id="AOV61999.1"/>
    </source>
</evidence>
<reference evidence="3 6" key="3">
    <citation type="submission" date="2020-07" db="EMBL/GenBank/DDBJ databases">
        <title>Signatures of coevolution in a cyanophage population.</title>
        <authorList>
            <person name="Abebe J."/>
        </authorList>
    </citation>
    <scope>NUCLEOTIDE SEQUENCE [LARGE SCALE GENOMIC DNA]</scope>
    <source>
        <strain evidence="3">0809CC03</strain>
    </source>
</reference>
<evidence type="ECO:0000313" key="6">
    <source>
        <dbReference type="Proteomes" id="UP000510897"/>
    </source>
</evidence>
<accession>A0A1D8KTP8</accession>
<dbReference type="Proteomes" id="UP000203902">
    <property type="component" value="Segment"/>
</dbReference>
<reference evidence="4 5" key="1">
    <citation type="journal article" date="2016" name="Virology">
        <title>The genomic content and context of auxiliary metabolic genes in marine cyanomyoviruses.</title>
        <authorList>
            <person name="Crummett L.T."/>
            <person name="Puxty R.J."/>
            <person name="Weihe C."/>
            <person name="Marston M.F."/>
            <person name="Martiny J.B."/>
        </authorList>
    </citation>
    <scope>NUCLEOTIDE SEQUENCE [LARGE SCALE GENOMIC DNA]</scope>
    <source>
        <strain evidence="1">0910CC49</strain>
        <strain evidence="2">0910SB42</strain>
    </source>
</reference>
<dbReference type="EMBL" id="KU686213">
    <property type="protein sequence ID" value="AOV62263.1"/>
    <property type="molecule type" value="Genomic_DNA"/>
</dbReference>
<dbReference type="RefSeq" id="YP_009323008.1">
    <property type="nucleotide sequence ID" value="NC_031927.1"/>
</dbReference>
<dbReference type="KEGG" id="vg:30308129"/>
<dbReference type="EMBL" id="KU686212">
    <property type="protein sequence ID" value="AOV61999.1"/>
    <property type="molecule type" value="Genomic_DNA"/>
</dbReference>
<sequence>MSFSPALGILVEYKGSVGEIKFIDDVYLTICTKSKTDGMIGDLCLVVYKPEWDLIKMIGDRNRQ</sequence>